<reference evidence="1" key="1">
    <citation type="submission" date="2019-03" db="EMBL/GenBank/DDBJ databases">
        <title>Single cell metagenomics reveals metabolic interactions within the superorganism composed of flagellate Streblomastix strix and complex community of Bacteroidetes bacteria on its surface.</title>
        <authorList>
            <person name="Treitli S.C."/>
            <person name="Kolisko M."/>
            <person name="Husnik F."/>
            <person name="Keeling P."/>
            <person name="Hampl V."/>
        </authorList>
    </citation>
    <scope>NUCLEOTIDE SEQUENCE</scope>
    <source>
        <strain evidence="1">STM</strain>
    </source>
</reference>
<dbReference type="EMBL" id="SNRY01000299">
    <property type="protein sequence ID" value="KAA6342898.1"/>
    <property type="molecule type" value="Genomic_DNA"/>
</dbReference>
<name>A0A5J4SAH4_9ZZZZ</name>
<organism evidence="1">
    <name type="scientific">termite gut metagenome</name>
    <dbReference type="NCBI Taxonomy" id="433724"/>
    <lineage>
        <taxon>unclassified sequences</taxon>
        <taxon>metagenomes</taxon>
        <taxon>organismal metagenomes</taxon>
    </lineage>
</organism>
<accession>A0A5J4SAH4</accession>
<evidence type="ECO:0000313" key="1">
    <source>
        <dbReference type="EMBL" id="KAA6342898.1"/>
    </source>
</evidence>
<comment type="caution">
    <text evidence="1">The sequence shown here is derived from an EMBL/GenBank/DDBJ whole genome shotgun (WGS) entry which is preliminary data.</text>
</comment>
<sequence>MKAIGNVEERIKEIQDYFIQKLINGEFEVNEEKCTEAVFHLIIDGKYKFAIWIGISIKYMRLHAPVDCPNFIELGDFTDEQKESLRAHIDAQISKNKERKKKVRIRQLQAELAGLQTSI</sequence>
<proteinExistence type="predicted"/>
<protein>
    <submittedName>
        <fullName evidence="1">Uncharacterized protein</fullName>
    </submittedName>
</protein>
<gene>
    <name evidence="1" type="ORF">EZS27_009358</name>
</gene>
<dbReference type="AlphaFoldDB" id="A0A5J4SAH4"/>